<name>X0WDP2_9ZZZZ</name>
<protein>
    <submittedName>
        <fullName evidence="1">Uncharacterized protein</fullName>
    </submittedName>
</protein>
<organism evidence="1">
    <name type="scientific">marine sediment metagenome</name>
    <dbReference type="NCBI Taxonomy" id="412755"/>
    <lineage>
        <taxon>unclassified sequences</taxon>
        <taxon>metagenomes</taxon>
        <taxon>ecological metagenomes</taxon>
    </lineage>
</organism>
<dbReference type="Pfam" id="PF23899">
    <property type="entry name" value="SU10_portal"/>
    <property type="match status" value="1"/>
</dbReference>
<proteinExistence type="predicted"/>
<accession>X0WDP2</accession>
<comment type="caution">
    <text evidence="1">The sequence shown here is derived from an EMBL/GenBank/DDBJ whole genome shotgun (WGS) entry which is preliminary data.</text>
</comment>
<feature type="non-terminal residue" evidence="1">
    <location>
        <position position="94"/>
    </location>
</feature>
<reference evidence="1" key="1">
    <citation type="journal article" date="2014" name="Front. Microbiol.">
        <title>High frequency of phylogenetically diverse reductive dehalogenase-homologous genes in deep subseafloor sedimentary metagenomes.</title>
        <authorList>
            <person name="Kawai M."/>
            <person name="Futagami T."/>
            <person name="Toyoda A."/>
            <person name="Takaki Y."/>
            <person name="Nishi S."/>
            <person name="Hori S."/>
            <person name="Arai W."/>
            <person name="Tsubouchi T."/>
            <person name="Morono Y."/>
            <person name="Uchiyama I."/>
            <person name="Ito T."/>
            <person name="Fujiyama A."/>
            <person name="Inagaki F."/>
            <person name="Takami H."/>
        </authorList>
    </citation>
    <scope>NUCLEOTIDE SEQUENCE</scope>
    <source>
        <strain evidence="1">Expedition CK06-06</strain>
    </source>
</reference>
<sequence>MTPVIITHRFFGRSVADLVMDIQRIKTALLRALLDNAYLANNPRTEVPESHATETTLDDLLVSRPGGIVRTKMPGGLSVIQHPDIGGHVFPLLQ</sequence>
<dbReference type="EMBL" id="BARS01049023">
    <property type="protein sequence ID" value="GAG29089.1"/>
    <property type="molecule type" value="Genomic_DNA"/>
</dbReference>
<evidence type="ECO:0000313" key="1">
    <source>
        <dbReference type="EMBL" id="GAG29089.1"/>
    </source>
</evidence>
<dbReference type="InterPro" id="IPR056909">
    <property type="entry name" value="SU10_portal"/>
</dbReference>
<dbReference type="AlphaFoldDB" id="X0WDP2"/>
<gene>
    <name evidence="1" type="ORF">S01H1_73371</name>
</gene>